<feature type="region of interest" description="Disordered" evidence="1">
    <location>
        <begin position="55"/>
        <end position="108"/>
    </location>
</feature>
<dbReference type="Proteomes" id="UP000650467">
    <property type="component" value="Unassembled WGS sequence"/>
</dbReference>
<dbReference type="AlphaFoldDB" id="A0A836B2K6"/>
<dbReference type="GO" id="GO:0005634">
    <property type="term" value="C:nucleus"/>
    <property type="evidence" value="ECO:0007669"/>
    <property type="project" value="TreeGrafter"/>
</dbReference>
<feature type="compositionally biased region" description="Gly residues" evidence="1">
    <location>
        <begin position="1107"/>
        <end position="1117"/>
    </location>
</feature>
<feature type="region of interest" description="Disordered" evidence="1">
    <location>
        <begin position="318"/>
        <end position="379"/>
    </location>
</feature>
<dbReference type="GO" id="GO:0008608">
    <property type="term" value="P:attachment of spindle microtubules to kinetochore"/>
    <property type="evidence" value="ECO:0007669"/>
    <property type="project" value="InterPro"/>
</dbReference>
<dbReference type="InterPro" id="IPR037388">
    <property type="entry name" value="Blinkin"/>
</dbReference>
<proteinExistence type="predicted"/>
<gene>
    <name evidence="3" type="ORF">HXX76_000455</name>
</gene>
<sequence length="1153" mass="121185">MQAASRTPNSILRKRPNKENEDVAVKAAKRKNLRERRVSFAPDDELETKHIFKEDFSRDDRNSPELRVPSPLDPAGISAAGGPMDTMPPAQLYGGHGSAEPPAGLPSPGALSPLSMDLTNNSFEQGNMAAAMAQAAGNPGLAGALLPAQHHHQQQYHHADFTRNITMNVPNLSTLVEEDEEEYAAGDAVSGGVAAGGGVPESPLPGEAVRAGAAGDGLGAPSPISPYVLREMQRGGSGGSDDDEVRNRWGFTPGADDTLEVSFGRAVMGEQTYNHVYGGATTGDLTKAIKDGHTGGQHYGQHGAVTRALAAITAARTGAGAAGSPGRGQAAAARTGAGPSAAASARDAHSDMDISAGPSLGAPAPPPPQQQLGRQGSNPLQHQVTQPFQVPMHAPAPLPHNTPFLDNTTKLLEDDQTDAWRLPGAGNNYDRGRLSVASNKVQAPGGRRAAAAGGAAGGETTMLLGPTTQLLATGGNATAQLLADTTNHKAAYDRFMRNRQAPPSAVPMPRPGTRGGLADATAVSSSAAELRRLAAQDNTNMSMDLSMSPCGQAVNGTSNDLLADAGGLSLDAFQVPPEPTINLSQQQPQMQLVQPAAAPVRQAAPQITCQEFLSFIDVSFNDKVCRTSYLPQSDPPPKTVAEVYEAAVVTAPQVTAYQAMMVEVSSRLANMQSRVQQLEAELSGSNPELFAAVQTVPAAQLETIKEQFISLKKLCRIRTVKAIKQTHLNSLDELLSQLSNSKGKLQTELAAMTADVERLNKCTQDKAALTAAIARRCAEDDVQHEAALQRRKVMEGHLQRLEALRAKNAQRRQRLEEERAERQAIEQNRAPKEALEQERSMLEARISALSLRSSSSAMTPGREGELIKQVAAKREEVEALLGLHAMRIDLSSMDSTGSFNVTFRGSYRVTCTAAAGDMCRIQVEPLQGSYKPGALAPSVEAALGASAAELSCQVPRAQLALRMEAITRQLHRMWRLARQLEASWLTHNCLQRPLVEDSAVSSSAASSSAASSSAAGGRRTLVLSFLNADTVTKVAIRMPWSEALRSDTVAPTLSVSIQNLDPEEMQRQASELVNATVLSRVPAGPGYLASLCLAMSVTLQVPAAAAGGTGGGSGGAGEVRTDGTDAGTGSGTPVGSQPQAGDRVFDNPLFGGE</sequence>
<feature type="compositionally biased region" description="Basic and acidic residues" evidence="1">
    <location>
        <begin position="55"/>
        <end position="64"/>
    </location>
</feature>
<dbReference type="PANTHER" id="PTHR16520:SF3">
    <property type="entry name" value="KINETOCHORE SCAFFOLD 1"/>
    <property type="match status" value="1"/>
</dbReference>
<organism evidence="3 4">
    <name type="scientific">Chlamydomonas incerta</name>
    <dbReference type="NCBI Taxonomy" id="51695"/>
    <lineage>
        <taxon>Eukaryota</taxon>
        <taxon>Viridiplantae</taxon>
        <taxon>Chlorophyta</taxon>
        <taxon>core chlorophytes</taxon>
        <taxon>Chlorophyceae</taxon>
        <taxon>CS clade</taxon>
        <taxon>Chlamydomonadales</taxon>
        <taxon>Chlamydomonadaceae</taxon>
        <taxon>Chlamydomonas</taxon>
    </lineage>
</organism>
<evidence type="ECO:0000259" key="2">
    <source>
        <dbReference type="Pfam" id="PF08317"/>
    </source>
</evidence>
<feature type="compositionally biased region" description="Polar residues" evidence="1">
    <location>
        <begin position="1"/>
        <end position="10"/>
    </location>
</feature>
<evidence type="ECO:0000313" key="3">
    <source>
        <dbReference type="EMBL" id="KAG2445851.1"/>
    </source>
</evidence>
<feature type="region of interest" description="Disordered" evidence="1">
    <location>
        <begin position="1"/>
        <end position="31"/>
    </location>
</feature>
<dbReference type="PANTHER" id="PTHR16520">
    <property type="entry name" value="KINETOCHORE SCAFFOLD 1"/>
    <property type="match status" value="1"/>
</dbReference>
<dbReference type="OrthoDB" id="534647at2759"/>
<dbReference type="InterPro" id="IPR013253">
    <property type="entry name" value="Spc7_domain"/>
</dbReference>
<reference evidence="3" key="1">
    <citation type="journal article" date="2020" name="bioRxiv">
        <title>Comparative genomics of Chlamydomonas.</title>
        <authorList>
            <person name="Craig R.J."/>
            <person name="Hasan A.R."/>
            <person name="Ness R.W."/>
            <person name="Keightley P.D."/>
        </authorList>
    </citation>
    <scope>NUCLEOTIDE SEQUENCE</scope>
    <source>
        <strain evidence="3">SAG 7.73</strain>
    </source>
</reference>
<dbReference type="EMBL" id="JAEHOC010000001">
    <property type="protein sequence ID" value="KAG2445851.1"/>
    <property type="molecule type" value="Genomic_DNA"/>
</dbReference>
<name>A0A836B2K6_CHLIN</name>
<feature type="domain" description="Spc7 kinetochore protein" evidence="2">
    <location>
        <begin position="604"/>
        <end position="775"/>
    </location>
</feature>
<comment type="caution">
    <text evidence="3">The sequence shown here is derived from an EMBL/GenBank/DDBJ whole genome shotgun (WGS) entry which is preliminary data.</text>
</comment>
<evidence type="ECO:0000313" key="4">
    <source>
        <dbReference type="Proteomes" id="UP000650467"/>
    </source>
</evidence>
<protein>
    <recommendedName>
        <fullName evidence="2">Spc7 kinetochore protein domain-containing protein</fullName>
    </recommendedName>
</protein>
<feature type="region of interest" description="Disordered" evidence="1">
    <location>
        <begin position="1106"/>
        <end position="1153"/>
    </location>
</feature>
<dbReference type="Pfam" id="PF08317">
    <property type="entry name" value="Spc7"/>
    <property type="match status" value="1"/>
</dbReference>
<feature type="region of interest" description="Disordered" evidence="1">
    <location>
        <begin position="812"/>
        <end position="837"/>
    </location>
</feature>
<feature type="compositionally biased region" description="Low complexity" evidence="1">
    <location>
        <begin position="327"/>
        <end position="345"/>
    </location>
</feature>
<feature type="compositionally biased region" description="Basic and acidic residues" evidence="1">
    <location>
        <begin position="813"/>
        <end position="837"/>
    </location>
</feature>
<accession>A0A836B2K6</accession>
<evidence type="ECO:0000256" key="1">
    <source>
        <dbReference type="SAM" id="MobiDB-lite"/>
    </source>
</evidence>
<keyword evidence="4" id="KW-1185">Reference proteome</keyword>
<dbReference type="GO" id="GO:0034501">
    <property type="term" value="P:protein localization to kinetochore"/>
    <property type="evidence" value="ECO:0007669"/>
    <property type="project" value="InterPro"/>
</dbReference>